<dbReference type="PANTHER" id="PTHR36508:SF1">
    <property type="entry name" value="PROTEIN SLYX"/>
    <property type="match status" value="1"/>
</dbReference>
<organism evidence="1">
    <name type="scientific">hydrothermal vent metagenome</name>
    <dbReference type="NCBI Taxonomy" id="652676"/>
    <lineage>
        <taxon>unclassified sequences</taxon>
        <taxon>metagenomes</taxon>
        <taxon>ecological metagenomes</taxon>
    </lineage>
</organism>
<dbReference type="Pfam" id="PF04102">
    <property type="entry name" value="SlyX"/>
    <property type="match status" value="1"/>
</dbReference>
<dbReference type="Gene3D" id="1.20.5.300">
    <property type="match status" value="1"/>
</dbReference>
<evidence type="ECO:0000313" key="1">
    <source>
        <dbReference type="EMBL" id="VAW89782.1"/>
    </source>
</evidence>
<reference evidence="1" key="1">
    <citation type="submission" date="2018-06" db="EMBL/GenBank/DDBJ databases">
        <authorList>
            <person name="Zhirakovskaya E."/>
        </authorList>
    </citation>
    <scope>NUCLEOTIDE SEQUENCE</scope>
</reference>
<gene>
    <name evidence="1" type="ORF">MNBD_GAMMA18-2474</name>
</gene>
<dbReference type="HAMAP" id="MF_00715">
    <property type="entry name" value="SlyX"/>
    <property type="match status" value="1"/>
</dbReference>
<accession>A0A3B0ZQS3</accession>
<dbReference type="PANTHER" id="PTHR36508">
    <property type="entry name" value="PROTEIN SLYX"/>
    <property type="match status" value="1"/>
</dbReference>
<dbReference type="AlphaFoldDB" id="A0A3B0ZQS3"/>
<protein>
    <recommendedName>
        <fullName evidence="2">Protein SlyX homolog</fullName>
    </recommendedName>
</protein>
<dbReference type="InterPro" id="IPR007236">
    <property type="entry name" value="SlyX"/>
</dbReference>
<dbReference type="EMBL" id="UOFP01000291">
    <property type="protein sequence ID" value="VAW89782.1"/>
    <property type="molecule type" value="Genomic_DNA"/>
</dbReference>
<sequence length="73" mass="8519">MSREDELEARIIELETKQAFQDDLLHELNDIVAEQSQTVDRLLREAYELRQVIKNMAPTNIAAQNEETPPPHY</sequence>
<evidence type="ECO:0008006" key="2">
    <source>
        <dbReference type="Google" id="ProtNLM"/>
    </source>
</evidence>
<proteinExistence type="inferred from homology"/>
<name>A0A3B0ZQS3_9ZZZZ</name>